<accession>A0A1A8VWM8</accession>
<dbReference type="GO" id="GO:0003872">
    <property type="term" value="F:6-phosphofructokinase activity"/>
    <property type="evidence" value="ECO:0007669"/>
    <property type="project" value="InterPro"/>
</dbReference>
<protein>
    <submittedName>
        <fullName evidence="4">6-phosphofructokinase (PFK11)</fullName>
    </submittedName>
</protein>
<dbReference type="GO" id="GO:0005829">
    <property type="term" value="C:cytosol"/>
    <property type="evidence" value="ECO:0007669"/>
    <property type="project" value="TreeGrafter"/>
</dbReference>
<keyword evidence="4" id="KW-0418">Kinase</keyword>
<dbReference type="AlphaFoldDB" id="A0A1A8VWM8"/>
<reference evidence="5" key="1">
    <citation type="submission" date="2016-05" db="EMBL/GenBank/DDBJ databases">
        <authorList>
            <person name="Naeem Raeece"/>
        </authorList>
    </citation>
    <scope>NUCLEOTIDE SEQUENCE [LARGE SCALE GENOMIC DNA]</scope>
</reference>
<sequence length="275" mass="32074">MMDIEITKKHLSELQEERRRHKINLPNVLKNKTIHYRRRENFAGKEYYETFEQAGGKLNNGETLIMRREGDIDSGIYGEEGVDGSTHDGENPTYVVVRLLKKILEFKKLIVSTQHIWGGNSTNDPSKKFHLKDNVKITQKLGEQFDKHLYKEDLYLYHLLPQFFQIKLLEGICFGNYEYADVHVEDLLAHLVKKKKKKKIDNLEFVTHSYGKEVTCSLPTNFDLPYSYMLRFCYFEIAVNGYSGYTCVVNNLLKLIPNVNDIDIMDIPTCILNPQ</sequence>
<dbReference type="GO" id="GO:0009749">
    <property type="term" value="P:response to glucose"/>
    <property type="evidence" value="ECO:0007669"/>
    <property type="project" value="TreeGrafter"/>
</dbReference>
<dbReference type="Proteomes" id="UP000078560">
    <property type="component" value="Unassembled WGS sequence"/>
</dbReference>
<evidence type="ECO:0000256" key="3">
    <source>
        <dbReference type="SAM" id="Coils"/>
    </source>
</evidence>
<keyword evidence="4" id="KW-0808">Transferase</keyword>
<dbReference type="PANTHER" id="PTHR43650">
    <property type="entry name" value="PYROPHOSPHATE--FRUCTOSE 6-PHOSPHATE 1-PHOSPHOTRANSFERASE"/>
    <property type="match status" value="1"/>
</dbReference>
<dbReference type="EMBL" id="FLQU01000309">
    <property type="protein sequence ID" value="SBS83753.1"/>
    <property type="molecule type" value="Genomic_DNA"/>
</dbReference>
<evidence type="ECO:0000313" key="4">
    <source>
        <dbReference type="EMBL" id="SBS83753.1"/>
    </source>
</evidence>
<evidence type="ECO:0000313" key="5">
    <source>
        <dbReference type="Proteomes" id="UP000078560"/>
    </source>
</evidence>
<organism evidence="4 5">
    <name type="scientific">Plasmodium ovale curtisi</name>
    <dbReference type="NCBI Taxonomy" id="864141"/>
    <lineage>
        <taxon>Eukaryota</taxon>
        <taxon>Sar</taxon>
        <taxon>Alveolata</taxon>
        <taxon>Apicomplexa</taxon>
        <taxon>Aconoidasida</taxon>
        <taxon>Haemosporida</taxon>
        <taxon>Plasmodiidae</taxon>
        <taxon>Plasmodium</taxon>
        <taxon>Plasmodium (Plasmodium)</taxon>
    </lineage>
</organism>
<dbReference type="PANTHER" id="PTHR43650:SF1">
    <property type="entry name" value="PYROPHOSPHATE--FRUCTOSE 6-PHOSPHATE 1-PHOSPHOTRANSFERASE SUBUNIT BETA 2"/>
    <property type="match status" value="1"/>
</dbReference>
<name>A0A1A8VWM8_PLAOA</name>
<evidence type="ECO:0000256" key="1">
    <source>
        <dbReference type="ARBA" id="ARBA00022490"/>
    </source>
</evidence>
<keyword evidence="3" id="KW-0175">Coiled coil</keyword>
<feature type="coiled-coil region" evidence="3">
    <location>
        <begin position="4"/>
        <end position="31"/>
    </location>
</feature>
<dbReference type="InterPro" id="IPR035966">
    <property type="entry name" value="PKF_sf"/>
</dbReference>
<keyword evidence="2" id="KW-0324">Glycolysis</keyword>
<gene>
    <name evidence="4" type="ORF">POVCU2_0022680</name>
</gene>
<evidence type="ECO:0000256" key="2">
    <source>
        <dbReference type="ARBA" id="ARBA00023152"/>
    </source>
</evidence>
<dbReference type="Gene3D" id="3.40.50.450">
    <property type="match status" value="1"/>
</dbReference>
<dbReference type="SUPFAM" id="SSF53784">
    <property type="entry name" value="Phosphofructokinase"/>
    <property type="match status" value="1"/>
</dbReference>
<proteinExistence type="predicted"/>
<keyword evidence="1" id="KW-0963">Cytoplasm</keyword>